<dbReference type="VEuPathDB" id="VectorBase:ISCI005950"/>
<proteinExistence type="predicted"/>
<evidence type="ECO:0000313" key="2">
    <source>
        <dbReference type="EnsemblMetazoa" id="ISCW005950-PA"/>
    </source>
</evidence>
<reference evidence="2" key="2">
    <citation type="submission" date="2020-05" db="UniProtKB">
        <authorList>
            <consortium name="EnsemblMetazoa"/>
        </authorList>
    </citation>
    <scope>IDENTIFICATION</scope>
    <source>
        <strain evidence="2">wikel</strain>
    </source>
</reference>
<evidence type="ECO:0000313" key="1">
    <source>
        <dbReference type="EMBL" id="EEC07799.1"/>
    </source>
</evidence>
<dbReference type="AlphaFoldDB" id="B7PMH7"/>
<dbReference type="VEuPathDB" id="VectorBase:ISCW005950"/>
<dbReference type="HOGENOM" id="CLU_2944245_0_0_1"/>
<protein>
    <submittedName>
        <fullName evidence="1 2">Uncharacterized protein</fullName>
    </submittedName>
</protein>
<dbReference type="PaxDb" id="6945-B7PMH7"/>
<name>B7PMH7_IXOSC</name>
<evidence type="ECO:0000313" key="3">
    <source>
        <dbReference type="Proteomes" id="UP000001555"/>
    </source>
</evidence>
<sequence>MVRDRYCLRGFDTGLQTVRNSLRLWTVHGRDGSWLEAACHLGRPWLRWQRDGDSLQFETI</sequence>
<reference evidence="1 3" key="1">
    <citation type="submission" date="2008-03" db="EMBL/GenBank/DDBJ databases">
        <title>Annotation of Ixodes scapularis.</title>
        <authorList>
            <consortium name="Ixodes scapularis Genome Project Consortium"/>
            <person name="Caler E."/>
            <person name="Hannick L.I."/>
            <person name="Bidwell S."/>
            <person name="Joardar V."/>
            <person name="Thiagarajan M."/>
            <person name="Amedeo P."/>
            <person name="Galinsky K.J."/>
            <person name="Schobel S."/>
            <person name="Inman J."/>
            <person name="Hostetler J."/>
            <person name="Miller J."/>
            <person name="Hammond M."/>
            <person name="Megy K."/>
            <person name="Lawson D."/>
            <person name="Kodira C."/>
            <person name="Sutton G."/>
            <person name="Meyer J."/>
            <person name="Hill C.A."/>
            <person name="Birren B."/>
            <person name="Nene V."/>
            <person name="Collins F."/>
            <person name="Alarcon-Chaidez F."/>
            <person name="Wikel S."/>
            <person name="Strausberg R."/>
        </authorList>
    </citation>
    <scope>NUCLEOTIDE SEQUENCE [LARGE SCALE GENOMIC DNA]</scope>
    <source>
        <strain evidence="3">Wikel</strain>
        <strain evidence="1">Wikel colony</strain>
    </source>
</reference>
<organism>
    <name type="scientific">Ixodes scapularis</name>
    <name type="common">Black-legged tick</name>
    <name type="synonym">Deer tick</name>
    <dbReference type="NCBI Taxonomy" id="6945"/>
    <lineage>
        <taxon>Eukaryota</taxon>
        <taxon>Metazoa</taxon>
        <taxon>Ecdysozoa</taxon>
        <taxon>Arthropoda</taxon>
        <taxon>Chelicerata</taxon>
        <taxon>Arachnida</taxon>
        <taxon>Acari</taxon>
        <taxon>Parasitiformes</taxon>
        <taxon>Ixodida</taxon>
        <taxon>Ixodoidea</taxon>
        <taxon>Ixodidae</taxon>
        <taxon>Ixodinae</taxon>
        <taxon>Ixodes</taxon>
    </lineage>
</organism>
<dbReference type="EMBL" id="DS747369">
    <property type="protein sequence ID" value="EEC07799.1"/>
    <property type="molecule type" value="Genomic_DNA"/>
</dbReference>
<keyword evidence="3" id="KW-1185">Reference proteome</keyword>
<accession>B7PMH7</accession>
<gene>
    <name evidence="1" type="ORF">IscW_ISCW005950</name>
</gene>
<dbReference type="EnsemblMetazoa" id="ISCW005950-RA">
    <property type="protein sequence ID" value="ISCW005950-PA"/>
    <property type="gene ID" value="ISCW005950"/>
</dbReference>
<dbReference type="InParanoid" id="B7PMH7"/>
<dbReference type="EMBL" id="ABJB010361906">
    <property type="status" value="NOT_ANNOTATED_CDS"/>
    <property type="molecule type" value="Genomic_DNA"/>
</dbReference>
<dbReference type="Proteomes" id="UP000001555">
    <property type="component" value="Unassembled WGS sequence"/>
</dbReference>